<evidence type="ECO:0000256" key="1">
    <source>
        <dbReference type="ARBA" id="ARBA00005187"/>
    </source>
</evidence>
<dbReference type="GO" id="GO:0004066">
    <property type="term" value="F:asparagine synthase (glutamine-hydrolyzing) activity"/>
    <property type="evidence" value="ECO:0007669"/>
    <property type="project" value="UniProtKB-EC"/>
</dbReference>
<feature type="binding site" evidence="9">
    <location>
        <position position="293"/>
    </location>
    <ligand>
        <name>ATP</name>
        <dbReference type="ChEBI" id="CHEBI:30616"/>
    </ligand>
</feature>
<keyword evidence="8" id="KW-0028">Amino-acid biosynthesis</keyword>
<evidence type="ECO:0000256" key="8">
    <source>
        <dbReference type="PIRSR" id="PIRSR001589-1"/>
    </source>
</evidence>
<keyword evidence="8" id="KW-0061">Asparagine biosynthesis</keyword>
<evidence type="ECO:0000256" key="5">
    <source>
        <dbReference type="ARBA" id="ARBA00022840"/>
    </source>
</evidence>
<dbReference type="Pfam" id="PF00733">
    <property type="entry name" value="Asn_synthase"/>
    <property type="match status" value="1"/>
</dbReference>
<dbReference type="GO" id="GO:0005829">
    <property type="term" value="C:cytosol"/>
    <property type="evidence" value="ECO:0007669"/>
    <property type="project" value="TreeGrafter"/>
</dbReference>
<dbReference type="SUPFAM" id="SSF52402">
    <property type="entry name" value="Adenine nucleotide alpha hydrolases-like"/>
    <property type="match status" value="1"/>
</dbReference>
<dbReference type="Gene3D" id="3.40.50.620">
    <property type="entry name" value="HUPs"/>
    <property type="match status" value="1"/>
</dbReference>
<dbReference type="SUPFAM" id="SSF56235">
    <property type="entry name" value="N-terminal nucleophile aminohydrolases (Ntn hydrolases)"/>
    <property type="match status" value="1"/>
</dbReference>
<evidence type="ECO:0000256" key="7">
    <source>
        <dbReference type="ARBA" id="ARBA00048741"/>
    </source>
</evidence>
<dbReference type="InterPro" id="IPR033738">
    <property type="entry name" value="AsnB_N"/>
</dbReference>
<keyword evidence="5 9" id="KW-0067">ATP-binding</keyword>
<dbReference type="GO" id="GO:0006529">
    <property type="term" value="P:asparagine biosynthetic process"/>
    <property type="evidence" value="ECO:0007669"/>
    <property type="project" value="UniProtKB-KW"/>
</dbReference>
<comment type="caution">
    <text evidence="12">The sequence shown here is derived from an EMBL/GenBank/DDBJ whole genome shotgun (WGS) entry which is preliminary data.</text>
</comment>
<dbReference type="Gene3D" id="3.60.20.10">
    <property type="entry name" value="Glutamine Phosphoribosylpyrophosphate, subunit 1, domain 1"/>
    <property type="match status" value="1"/>
</dbReference>
<dbReference type="AlphaFoldDB" id="A0A315ZDN5"/>
<keyword evidence="6 8" id="KW-0315">Glutamine amidotransferase</keyword>
<comment type="catalytic activity">
    <reaction evidence="7">
        <text>L-aspartate + L-glutamine + ATP + H2O = L-asparagine + L-glutamate + AMP + diphosphate + H(+)</text>
        <dbReference type="Rhea" id="RHEA:12228"/>
        <dbReference type="ChEBI" id="CHEBI:15377"/>
        <dbReference type="ChEBI" id="CHEBI:15378"/>
        <dbReference type="ChEBI" id="CHEBI:29985"/>
        <dbReference type="ChEBI" id="CHEBI:29991"/>
        <dbReference type="ChEBI" id="CHEBI:30616"/>
        <dbReference type="ChEBI" id="CHEBI:33019"/>
        <dbReference type="ChEBI" id="CHEBI:58048"/>
        <dbReference type="ChEBI" id="CHEBI:58359"/>
        <dbReference type="ChEBI" id="CHEBI:456215"/>
        <dbReference type="EC" id="6.3.5.4"/>
    </reaction>
</comment>
<dbReference type="GO" id="GO:0005524">
    <property type="term" value="F:ATP binding"/>
    <property type="evidence" value="ECO:0007669"/>
    <property type="project" value="UniProtKB-KW"/>
</dbReference>
<dbReference type="OrthoDB" id="9763290at2"/>
<dbReference type="InterPro" id="IPR014729">
    <property type="entry name" value="Rossmann-like_a/b/a_fold"/>
</dbReference>
<reference evidence="12 13" key="1">
    <citation type="submission" date="2018-03" db="EMBL/GenBank/DDBJ databases">
        <title>Genomic Encyclopedia of Archaeal and Bacterial Type Strains, Phase II (KMG-II): from individual species to whole genera.</title>
        <authorList>
            <person name="Goeker M."/>
        </authorList>
    </citation>
    <scope>NUCLEOTIDE SEQUENCE [LARGE SCALE GENOMIC DNA]</scope>
    <source>
        <strain evidence="12 13">DSM 28229</strain>
    </source>
</reference>
<keyword evidence="4 9" id="KW-0547">Nucleotide-binding</keyword>
<organism evidence="12 13">
    <name type="scientific">Sediminitomix flava</name>
    <dbReference type="NCBI Taxonomy" id="379075"/>
    <lineage>
        <taxon>Bacteria</taxon>
        <taxon>Pseudomonadati</taxon>
        <taxon>Bacteroidota</taxon>
        <taxon>Cytophagia</taxon>
        <taxon>Cytophagales</taxon>
        <taxon>Flammeovirgaceae</taxon>
        <taxon>Sediminitomix</taxon>
    </lineage>
</organism>
<protein>
    <recommendedName>
        <fullName evidence="3">asparagine synthase (glutamine-hydrolyzing)</fullName>
        <ecNumber evidence="3">6.3.5.4</ecNumber>
    </recommendedName>
</protein>
<dbReference type="PROSITE" id="PS51278">
    <property type="entry name" value="GATASE_TYPE_2"/>
    <property type="match status" value="1"/>
</dbReference>
<dbReference type="NCBIfam" id="TIGR01536">
    <property type="entry name" value="asn_synth_AEB"/>
    <property type="match status" value="1"/>
</dbReference>
<dbReference type="Proteomes" id="UP000245535">
    <property type="component" value="Unassembled WGS sequence"/>
</dbReference>
<evidence type="ECO:0000256" key="10">
    <source>
        <dbReference type="PIRSR" id="PIRSR001589-3"/>
    </source>
</evidence>
<evidence type="ECO:0000256" key="3">
    <source>
        <dbReference type="ARBA" id="ARBA00012737"/>
    </source>
</evidence>
<dbReference type="EC" id="6.3.5.4" evidence="3"/>
<dbReference type="InterPro" id="IPR001962">
    <property type="entry name" value="Asn_synthase"/>
</dbReference>
<feature type="site" description="Important for beta-aspartyl-AMP intermediate formation" evidence="10">
    <location>
        <position position="369"/>
    </location>
</feature>
<feature type="active site" description="For GATase activity" evidence="8">
    <location>
        <position position="2"/>
    </location>
</feature>
<dbReference type="RefSeq" id="WP_109617108.1">
    <property type="nucleotide sequence ID" value="NZ_QGDO01000002.1"/>
</dbReference>
<evidence type="ECO:0000313" key="13">
    <source>
        <dbReference type="Proteomes" id="UP000245535"/>
    </source>
</evidence>
<comment type="similarity">
    <text evidence="2">Belongs to the asparagine synthetase family.</text>
</comment>
<evidence type="ECO:0000256" key="9">
    <source>
        <dbReference type="PIRSR" id="PIRSR001589-2"/>
    </source>
</evidence>
<keyword evidence="13" id="KW-1185">Reference proteome</keyword>
<feature type="binding site" evidence="9">
    <location>
        <position position="101"/>
    </location>
    <ligand>
        <name>L-glutamine</name>
        <dbReference type="ChEBI" id="CHEBI:58359"/>
    </ligand>
</feature>
<dbReference type="InterPro" id="IPR017932">
    <property type="entry name" value="GATase_2_dom"/>
</dbReference>
<sequence>MCGITGIFAFNELGRLHAIHLPEATNSLHHRGPDMGSTFTDYHVGLGHRRLSILDLSEGASQPMTDESGRYTIVFNGEIYNFNELKQELAGQGIQFKTTSDTEVLLYLYITEKEKCVERLNGFFAFAVYDKEEESLFIARDRFGIKPLLYFLDEDKLIFASEMATLLKYHIPKELDEESMYHYFCLSYIPAPHTIFKNIFKLEPGHYLEVKKGQVQKKAYYAIAEREEKKRAEMRGMSYEDAQKELLERLEKSVADRLISDVPIGAFLSGGIDSSAIVALASRQTEHLNTFSIGFKDQPMFDETKYAQMVADKYKTNHTAFSLTTDDLFTHLFELMDFFGEPFADASSIPFYILSQETRKHVTVALSGDGADEIFAGYNKYQAEYKMRENSLKARLLMNALPLLKPLPKSRHTYLTNKFRQLHKFSEAMHMLPAERYWYLCCWTSENQVDQLLSKSVRSRLEQSILGRRKSDFTSLVQGNAFNEVLLADMNLLLPNDMLQKADSMSMGNALEVRVPFLDHNVVEFAFGLPDHYKLNGSQKKRVLRDAVKPLLPPELYNRPKHGFEVPLKDAYKKQLRHWIEHEALNDGFIEEQGIFSVEYIRNVKNQIFHQKYFDHNQVWAILAFQYWWKGTFG</sequence>
<dbReference type="EMBL" id="QGDO01000002">
    <property type="protein sequence ID" value="PWJ42968.1"/>
    <property type="molecule type" value="Genomic_DNA"/>
</dbReference>
<evidence type="ECO:0000313" key="12">
    <source>
        <dbReference type="EMBL" id="PWJ42968.1"/>
    </source>
</evidence>
<feature type="domain" description="Glutamine amidotransferase type-2" evidence="11">
    <location>
        <begin position="2"/>
        <end position="213"/>
    </location>
</feature>
<gene>
    <name evidence="12" type="ORF">BC781_102515</name>
</gene>
<dbReference type="CDD" id="cd00712">
    <property type="entry name" value="AsnB"/>
    <property type="match status" value="1"/>
</dbReference>
<evidence type="ECO:0000259" key="11">
    <source>
        <dbReference type="PROSITE" id="PS51278"/>
    </source>
</evidence>
<evidence type="ECO:0000256" key="6">
    <source>
        <dbReference type="ARBA" id="ARBA00022962"/>
    </source>
</evidence>
<accession>A0A315ZDN5</accession>
<name>A0A315ZDN5_SEDFL</name>
<dbReference type="CDD" id="cd01991">
    <property type="entry name" value="Asn_synthase_B_C"/>
    <property type="match status" value="1"/>
</dbReference>
<dbReference type="InterPro" id="IPR051786">
    <property type="entry name" value="ASN_synthetase/amidase"/>
</dbReference>
<dbReference type="Pfam" id="PF13537">
    <property type="entry name" value="GATase_7"/>
    <property type="match status" value="1"/>
</dbReference>
<evidence type="ECO:0000256" key="4">
    <source>
        <dbReference type="ARBA" id="ARBA00022741"/>
    </source>
</evidence>
<dbReference type="PIRSF" id="PIRSF001589">
    <property type="entry name" value="Asn_synthetase_glu-h"/>
    <property type="match status" value="1"/>
</dbReference>
<dbReference type="InterPro" id="IPR029055">
    <property type="entry name" value="Ntn_hydrolases_N"/>
</dbReference>
<dbReference type="PANTHER" id="PTHR43284:SF1">
    <property type="entry name" value="ASPARAGINE SYNTHETASE"/>
    <property type="match status" value="1"/>
</dbReference>
<feature type="binding site" evidence="9">
    <location>
        <begin position="367"/>
        <end position="368"/>
    </location>
    <ligand>
        <name>ATP</name>
        <dbReference type="ChEBI" id="CHEBI:30616"/>
    </ligand>
</feature>
<comment type="pathway">
    <text evidence="1">Amino-acid biosynthesis; L-asparagine biosynthesis; L-asparagine from L-aspartate (L-Gln route): step 1/1.</text>
</comment>
<dbReference type="PANTHER" id="PTHR43284">
    <property type="entry name" value="ASPARAGINE SYNTHETASE (GLUTAMINE-HYDROLYZING)"/>
    <property type="match status" value="1"/>
</dbReference>
<evidence type="ECO:0000256" key="2">
    <source>
        <dbReference type="ARBA" id="ARBA00005752"/>
    </source>
</evidence>
<proteinExistence type="inferred from homology"/>
<dbReference type="InterPro" id="IPR006426">
    <property type="entry name" value="Asn_synth_AEB"/>
</dbReference>